<dbReference type="GO" id="GO:0006284">
    <property type="term" value="P:base-excision repair"/>
    <property type="evidence" value="ECO:0007669"/>
    <property type="project" value="InterPro"/>
</dbReference>
<evidence type="ECO:0000256" key="5">
    <source>
        <dbReference type="ARBA" id="ARBA00023004"/>
    </source>
</evidence>
<evidence type="ECO:0000256" key="1">
    <source>
        <dbReference type="ARBA" id="ARBA00022485"/>
    </source>
</evidence>
<evidence type="ECO:0000313" key="13">
    <source>
        <dbReference type="Proteomes" id="UP000644610"/>
    </source>
</evidence>
<comment type="similarity">
    <text evidence="8">Belongs to the uracil-DNA glycosylase (UDG) superfamily. Type 5 (UDGb) family.</text>
</comment>
<dbReference type="PANTHER" id="PTHR33693:SF3">
    <property type="entry name" value="TYPE-5 URACIL-DNA GLYCOSYLASE"/>
    <property type="match status" value="1"/>
</dbReference>
<feature type="region of interest" description="Disordered" evidence="10">
    <location>
        <begin position="1"/>
        <end position="38"/>
    </location>
</feature>
<dbReference type="EMBL" id="BOOQ01000009">
    <property type="protein sequence ID" value="GII45230.1"/>
    <property type="molecule type" value="Genomic_DNA"/>
</dbReference>
<dbReference type="SMART" id="SM00986">
    <property type="entry name" value="UDG"/>
    <property type="match status" value="1"/>
</dbReference>
<dbReference type="Proteomes" id="UP000644610">
    <property type="component" value="Unassembled WGS sequence"/>
</dbReference>
<sequence length="310" mass="33288">MISETAATPPAPCWDDRTMSRVPPGTGWPDDPARPDTPVAHDPLEVAALATDSGTLAELTARQSVCRACPRLVEWRESVADVKRRAFAEETYWGRPIAGWGDDRPHTLIVGLAPAAHGGNRTGRIFTGDRSGDWLFASLYRTGLAVQETSVRAGDGQGLIGARMMAAVRCAPPANKPTPEERDSCFPWLTRELALVAESTRVVVALGGFAWQAVWPALREAGFALPRRRPPFGHGVEVPLSYGTAPVTLIGCYHPSQQNTFTGRVTAEMLDAVFARAVALAGPHPGHDPRRTPPSMAVGEAPAHIADDRL</sequence>
<feature type="domain" description="Uracil-DNA glycosylase-like" evidence="11">
    <location>
        <begin position="98"/>
        <end position="274"/>
    </location>
</feature>
<dbReference type="Pfam" id="PF03167">
    <property type="entry name" value="UDG"/>
    <property type="match status" value="1"/>
</dbReference>
<keyword evidence="7" id="KW-0234">DNA repair</keyword>
<dbReference type="SUPFAM" id="SSF52141">
    <property type="entry name" value="Uracil-DNA glycosylase-like"/>
    <property type="match status" value="1"/>
</dbReference>
<evidence type="ECO:0000256" key="4">
    <source>
        <dbReference type="ARBA" id="ARBA00022801"/>
    </source>
</evidence>
<keyword evidence="2" id="KW-0479">Metal-binding</keyword>
<evidence type="ECO:0000256" key="7">
    <source>
        <dbReference type="ARBA" id="ARBA00023204"/>
    </source>
</evidence>
<keyword evidence="6" id="KW-0411">Iron-sulfur</keyword>
<dbReference type="InterPro" id="IPR051536">
    <property type="entry name" value="UDG_Type-4/5"/>
</dbReference>
<dbReference type="InterPro" id="IPR005122">
    <property type="entry name" value="Uracil-DNA_glycosylase-like"/>
</dbReference>
<evidence type="ECO:0000256" key="6">
    <source>
        <dbReference type="ARBA" id="ARBA00023014"/>
    </source>
</evidence>
<keyword evidence="1" id="KW-0004">4Fe-4S</keyword>
<dbReference type="InterPro" id="IPR044147">
    <property type="entry name" value="UdgB-like"/>
</dbReference>
<feature type="region of interest" description="Disordered" evidence="10">
    <location>
        <begin position="281"/>
        <end position="310"/>
    </location>
</feature>
<gene>
    <name evidence="12" type="ORF">Psi02_16540</name>
</gene>
<keyword evidence="3" id="KW-0227">DNA damage</keyword>
<evidence type="ECO:0000256" key="2">
    <source>
        <dbReference type="ARBA" id="ARBA00022723"/>
    </source>
</evidence>
<keyword evidence="4" id="KW-0378">Hydrolase</keyword>
<accession>A0A8J3XLJ3</accession>
<evidence type="ECO:0000256" key="9">
    <source>
        <dbReference type="ARBA" id="ARBA00023887"/>
    </source>
</evidence>
<dbReference type="Gene3D" id="3.40.470.10">
    <property type="entry name" value="Uracil-DNA glycosylase-like domain"/>
    <property type="match status" value="1"/>
</dbReference>
<dbReference type="GO" id="GO:0004844">
    <property type="term" value="F:uracil DNA N-glycosylase activity"/>
    <property type="evidence" value="ECO:0007669"/>
    <property type="project" value="InterPro"/>
</dbReference>
<dbReference type="SMART" id="SM00987">
    <property type="entry name" value="UreE_C"/>
    <property type="match status" value="1"/>
</dbReference>
<protein>
    <recommendedName>
        <fullName evidence="9">Type-5 uracil-DNA glycosylase</fullName>
    </recommendedName>
</protein>
<evidence type="ECO:0000256" key="8">
    <source>
        <dbReference type="ARBA" id="ARBA00023779"/>
    </source>
</evidence>
<evidence type="ECO:0000259" key="11">
    <source>
        <dbReference type="SMART" id="SM00986"/>
    </source>
</evidence>
<keyword evidence="13" id="KW-1185">Reference proteome</keyword>
<proteinExistence type="inferred from homology"/>
<reference evidence="12" key="1">
    <citation type="submission" date="2021-01" db="EMBL/GenBank/DDBJ databases">
        <title>Whole genome shotgun sequence of Planotetraspora silvatica NBRC 100141.</title>
        <authorList>
            <person name="Komaki H."/>
            <person name="Tamura T."/>
        </authorList>
    </citation>
    <scope>NUCLEOTIDE SEQUENCE</scope>
    <source>
        <strain evidence="12">NBRC 100141</strain>
    </source>
</reference>
<dbReference type="GO" id="GO:0051539">
    <property type="term" value="F:4 iron, 4 sulfur cluster binding"/>
    <property type="evidence" value="ECO:0007669"/>
    <property type="project" value="UniProtKB-KW"/>
</dbReference>
<keyword evidence="5" id="KW-0408">Iron</keyword>
<comment type="caution">
    <text evidence="12">The sequence shown here is derived from an EMBL/GenBank/DDBJ whole genome shotgun (WGS) entry which is preliminary data.</text>
</comment>
<dbReference type="CDD" id="cd10031">
    <property type="entry name" value="UDG-F5_TTUDGB_like"/>
    <property type="match status" value="1"/>
</dbReference>
<dbReference type="AlphaFoldDB" id="A0A8J3XLJ3"/>
<dbReference type="InterPro" id="IPR036895">
    <property type="entry name" value="Uracil-DNA_glycosylase-like_sf"/>
</dbReference>
<dbReference type="GO" id="GO:0033958">
    <property type="term" value="F:DNA-deoxyinosine glycosylase activity"/>
    <property type="evidence" value="ECO:0007669"/>
    <property type="project" value="InterPro"/>
</dbReference>
<evidence type="ECO:0000313" key="12">
    <source>
        <dbReference type="EMBL" id="GII45230.1"/>
    </source>
</evidence>
<evidence type="ECO:0000256" key="3">
    <source>
        <dbReference type="ARBA" id="ARBA00022763"/>
    </source>
</evidence>
<dbReference type="GO" id="GO:0046872">
    <property type="term" value="F:metal ion binding"/>
    <property type="evidence" value="ECO:0007669"/>
    <property type="project" value="UniProtKB-KW"/>
</dbReference>
<evidence type="ECO:0000256" key="10">
    <source>
        <dbReference type="SAM" id="MobiDB-lite"/>
    </source>
</evidence>
<name>A0A8J3XLJ3_9ACTN</name>
<organism evidence="12 13">
    <name type="scientific">Planotetraspora silvatica</name>
    <dbReference type="NCBI Taxonomy" id="234614"/>
    <lineage>
        <taxon>Bacteria</taxon>
        <taxon>Bacillati</taxon>
        <taxon>Actinomycetota</taxon>
        <taxon>Actinomycetes</taxon>
        <taxon>Streptosporangiales</taxon>
        <taxon>Streptosporangiaceae</taxon>
        <taxon>Planotetraspora</taxon>
    </lineage>
</organism>
<dbReference type="PANTHER" id="PTHR33693">
    <property type="entry name" value="TYPE-5 URACIL-DNA GLYCOSYLASE"/>
    <property type="match status" value="1"/>
</dbReference>